<evidence type="ECO:0000313" key="2">
    <source>
        <dbReference type="EMBL" id="MBB6049960.1"/>
    </source>
</evidence>
<dbReference type="PANTHER" id="PTHR31157:SF1">
    <property type="entry name" value="SCP DOMAIN-CONTAINING PROTEIN"/>
    <property type="match status" value="1"/>
</dbReference>
<dbReference type="SUPFAM" id="SSF55797">
    <property type="entry name" value="PR-1-like"/>
    <property type="match status" value="1"/>
</dbReference>
<organism evidence="2 3">
    <name type="scientific">Armatimonas rosea</name>
    <dbReference type="NCBI Taxonomy" id="685828"/>
    <lineage>
        <taxon>Bacteria</taxon>
        <taxon>Bacillati</taxon>
        <taxon>Armatimonadota</taxon>
        <taxon>Armatimonadia</taxon>
        <taxon>Armatimonadales</taxon>
        <taxon>Armatimonadaceae</taxon>
        <taxon>Armatimonas</taxon>
    </lineage>
</organism>
<evidence type="ECO:0000259" key="1">
    <source>
        <dbReference type="Pfam" id="PF00188"/>
    </source>
</evidence>
<feature type="domain" description="SCP" evidence="1">
    <location>
        <begin position="110"/>
        <end position="213"/>
    </location>
</feature>
<dbReference type="AlphaFoldDB" id="A0A7W9SP93"/>
<dbReference type="InterPro" id="IPR014044">
    <property type="entry name" value="CAP_dom"/>
</dbReference>
<gene>
    <name evidence="2" type="ORF">HNQ39_001751</name>
</gene>
<proteinExistence type="predicted"/>
<accession>A0A7W9SP93</accession>
<keyword evidence="3" id="KW-1185">Reference proteome</keyword>
<dbReference type="PANTHER" id="PTHR31157">
    <property type="entry name" value="SCP DOMAIN-CONTAINING PROTEIN"/>
    <property type="match status" value="1"/>
</dbReference>
<dbReference type="InterPro" id="IPR035940">
    <property type="entry name" value="CAP_sf"/>
</dbReference>
<dbReference type="Gene3D" id="3.40.33.10">
    <property type="entry name" value="CAP"/>
    <property type="match status" value="1"/>
</dbReference>
<comment type="caution">
    <text evidence="2">The sequence shown here is derived from an EMBL/GenBank/DDBJ whole genome shotgun (WGS) entry which is preliminary data.</text>
</comment>
<dbReference type="Pfam" id="PF00188">
    <property type="entry name" value="CAP"/>
    <property type="match status" value="1"/>
</dbReference>
<evidence type="ECO:0000313" key="3">
    <source>
        <dbReference type="Proteomes" id="UP000520814"/>
    </source>
</evidence>
<sequence>MQYAYQTPGPQGTLLLSRPELTWPIRPQDDAKIVKIELRLNGEPLAARYENGAVRATPATPLAPGSYTAECRVRFAPTQDDARVSWRFTVAPDATPSPPPPTAWAREALQAANQLRAGLGLAPLQLDSRLCGAAQAHASYLHKNNVIGHGEVPGKPGFTGDNPLARAQVFGYLASLAEDVSFADGSPEKIVRGLFAAPYHRLPFLRPGSLVFGAGNTGRSSGLLFGGDGVGGTTVSPYDGETGVPTTWRNDESPNPTRFWPQAPRVVGYPIVLAHYAGPNTVLNVERASLKTSAGAEVPCLLNTPARDTELHYACLLIPQAPLKPNTTYLVEVVAREVTRRWRFTTTGSPNDADFGPLDLHPDDLKLLGTVVTAERGKGVLQLRVTRAQGYAAPEKELTKPLTVTLRLTPSTRFVSESNRSGTVTLTPGLPLAVIVPNGPLDRPLNARSVILLR</sequence>
<dbReference type="CDD" id="cd05379">
    <property type="entry name" value="CAP_bacterial"/>
    <property type="match status" value="1"/>
</dbReference>
<reference evidence="2 3" key="1">
    <citation type="submission" date="2020-08" db="EMBL/GenBank/DDBJ databases">
        <title>Genomic Encyclopedia of Type Strains, Phase IV (KMG-IV): sequencing the most valuable type-strain genomes for metagenomic binning, comparative biology and taxonomic classification.</title>
        <authorList>
            <person name="Goeker M."/>
        </authorList>
    </citation>
    <scope>NUCLEOTIDE SEQUENCE [LARGE SCALE GENOMIC DNA]</scope>
    <source>
        <strain evidence="2 3">DSM 23562</strain>
    </source>
</reference>
<protein>
    <submittedName>
        <fullName evidence="2">Uncharacterized protein YkwD</fullName>
    </submittedName>
</protein>
<dbReference type="Proteomes" id="UP000520814">
    <property type="component" value="Unassembled WGS sequence"/>
</dbReference>
<dbReference type="RefSeq" id="WP_184194018.1">
    <property type="nucleotide sequence ID" value="NZ_JACHGW010000002.1"/>
</dbReference>
<name>A0A7W9SP93_ARMRO</name>
<dbReference type="EMBL" id="JACHGW010000002">
    <property type="protein sequence ID" value="MBB6049960.1"/>
    <property type="molecule type" value="Genomic_DNA"/>
</dbReference>